<dbReference type="EMBL" id="FR905143">
    <property type="protein sequence ID" value="CDQ76467.1"/>
    <property type="molecule type" value="Genomic_DNA"/>
</dbReference>
<accession>A0A060XB61</accession>
<evidence type="ECO:0000313" key="2">
    <source>
        <dbReference type="Proteomes" id="UP000193380"/>
    </source>
</evidence>
<proteinExistence type="predicted"/>
<organism evidence="1 2">
    <name type="scientific">Oncorhynchus mykiss</name>
    <name type="common">Rainbow trout</name>
    <name type="synonym">Salmo gairdneri</name>
    <dbReference type="NCBI Taxonomy" id="8022"/>
    <lineage>
        <taxon>Eukaryota</taxon>
        <taxon>Metazoa</taxon>
        <taxon>Chordata</taxon>
        <taxon>Craniata</taxon>
        <taxon>Vertebrata</taxon>
        <taxon>Euteleostomi</taxon>
        <taxon>Actinopterygii</taxon>
        <taxon>Neopterygii</taxon>
        <taxon>Teleostei</taxon>
        <taxon>Protacanthopterygii</taxon>
        <taxon>Salmoniformes</taxon>
        <taxon>Salmonidae</taxon>
        <taxon>Salmoninae</taxon>
        <taxon>Oncorhynchus</taxon>
    </lineage>
</organism>
<gene>
    <name evidence="1" type="ORF">GSONMT00013555001</name>
</gene>
<dbReference type="AlphaFoldDB" id="A0A060XB61"/>
<reference evidence="1" key="1">
    <citation type="journal article" date="2014" name="Nat. Commun.">
        <title>The rainbow trout genome provides novel insights into evolution after whole-genome duplication in vertebrates.</title>
        <authorList>
            <person name="Berthelot C."/>
            <person name="Brunet F."/>
            <person name="Chalopin D."/>
            <person name="Juanchich A."/>
            <person name="Bernard M."/>
            <person name="Noel B."/>
            <person name="Bento P."/>
            <person name="Da Silva C."/>
            <person name="Labadie K."/>
            <person name="Alberti A."/>
            <person name="Aury J.M."/>
            <person name="Louis A."/>
            <person name="Dehais P."/>
            <person name="Bardou P."/>
            <person name="Montfort J."/>
            <person name="Klopp C."/>
            <person name="Cabau C."/>
            <person name="Gaspin C."/>
            <person name="Thorgaard G.H."/>
            <person name="Boussaha M."/>
            <person name="Quillet E."/>
            <person name="Guyomard R."/>
            <person name="Galiana D."/>
            <person name="Bobe J."/>
            <person name="Volff J.N."/>
            <person name="Genet C."/>
            <person name="Wincker P."/>
            <person name="Jaillon O."/>
            <person name="Roest Crollius H."/>
            <person name="Guiguen Y."/>
        </authorList>
    </citation>
    <scope>NUCLEOTIDE SEQUENCE [LARGE SCALE GENOMIC DNA]</scope>
</reference>
<protein>
    <submittedName>
        <fullName evidence="1">Uncharacterized protein</fullName>
    </submittedName>
</protein>
<sequence length="46" mass="5002">MASSPCGSGNFDSGLEIKTRSVEQTLVPLVSQVSFCARTSYFKLRC</sequence>
<dbReference type="Proteomes" id="UP000193380">
    <property type="component" value="Unassembled WGS sequence"/>
</dbReference>
<reference evidence="1" key="2">
    <citation type="submission" date="2014-03" db="EMBL/GenBank/DDBJ databases">
        <authorList>
            <person name="Genoscope - CEA"/>
        </authorList>
    </citation>
    <scope>NUCLEOTIDE SEQUENCE</scope>
</reference>
<dbReference type="STRING" id="8022.A0A060XB61"/>
<evidence type="ECO:0000313" key="1">
    <source>
        <dbReference type="EMBL" id="CDQ76467.1"/>
    </source>
</evidence>
<dbReference type="PaxDb" id="8022-A0A060XB61"/>
<name>A0A060XB61_ONCMY</name>